<dbReference type="EMBL" id="VSSQ01000072">
    <property type="protein sequence ID" value="MPL73350.1"/>
    <property type="molecule type" value="Genomic_DNA"/>
</dbReference>
<comment type="caution">
    <text evidence="5">The sequence shown here is derived from an EMBL/GenBank/DDBJ whole genome shotgun (WGS) entry which is preliminary data.</text>
</comment>
<accession>A0A644U2S8</accession>
<dbReference type="SUPFAM" id="SSF82171">
    <property type="entry name" value="DPP6 N-terminal domain-like"/>
    <property type="match status" value="1"/>
</dbReference>
<evidence type="ECO:0000259" key="4">
    <source>
        <dbReference type="PROSITE" id="PS51123"/>
    </source>
</evidence>
<dbReference type="GO" id="GO:0009279">
    <property type="term" value="C:cell outer membrane"/>
    <property type="evidence" value="ECO:0007669"/>
    <property type="project" value="UniProtKB-SubCell"/>
</dbReference>
<protein>
    <recommendedName>
        <fullName evidence="4">OmpA-like domain-containing protein</fullName>
    </recommendedName>
</protein>
<dbReference type="AlphaFoldDB" id="A0A644U2S8"/>
<evidence type="ECO:0000256" key="2">
    <source>
        <dbReference type="ARBA" id="ARBA00023136"/>
    </source>
</evidence>
<feature type="domain" description="OmpA-like" evidence="4">
    <location>
        <begin position="539"/>
        <end position="657"/>
    </location>
</feature>
<dbReference type="SUPFAM" id="SSF48452">
    <property type="entry name" value="TPR-like"/>
    <property type="match status" value="1"/>
</dbReference>
<dbReference type="PROSITE" id="PS51123">
    <property type="entry name" value="OMPA_2"/>
    <property type="match status" value="1"/>
</dbReference>
<organism evidence="5">
    <name type="scientific">bioreactor metagenome</name>
    <dbReference type="NCBI Taxonomy" id="1076179"/>
    <lineage>
        <taxon>unclassified sequences</taxon>
        <taxon>metagenomes</taxon>
        <taxon>ecological metagenomes</taxon>
    </lineage>
</organism>
<dbReference type="InterPro" id="IPR036737">
    <property type="entry name" value="OmpA-like_sf"/>
</dbReference>
<dbReference type="InterPro" id="IPR011990">
    <property type="entry name" value="TPR-like_helical_dom_sf"/>
</dbReference>
<proteinExistence type="predicted"/>
<dbReference type="Gene3D" id="2.120.10.30">
    <property type="entry name" value="TolB, C-terminal domain"/>
    <property type="match status" value="1"/>
</dbReference>
<dbReference type="SUPFAM" id="SSF103088">
    <property type="entry name" value="OmpA-like"/>
    <property type="match status" value="1"/>
</dbReference>
<dbReference type="CDD" id="cd07185">
    <property type="entry name" value="OmpA_C-like"/>
    <property type="match status" value="1"/>
</dbReference>
<dbReference type="Pfam" id="PF00691">
    <property type="entry name" value="OmpA"/>
    <property type="match status" value="1"/>
</dbReference>
<dbReference type="Gene3D" id="3.30.1330.60">
    <property type="entry name" value="OmpA-like domain"/>
    <property type="match status" value="1"/>
</dbReference>
<dbReference type="Pfam" id="PF07676">
    <property type="entry name" value="PD40"/>
    <property type="match status" value="2"/>
</dbReference>
<dbReference type="InterPro" id="IPR006664">
    <property type="entry name" value="OMP_bac"/>
</dbReference>
<dbReference type="PRINTS" id="PR01021">
    <property type="entry name" value="OMPADOMAIN"/>
</dbReference>
<dbReference type="PROSITE" id="PS01068">
    <property type="entry name" value="OMPA_1"/>
    <property type="match status" value="1"/>
</dbReference>
<gene>
    <name evidence="5" type="ORF">SDC9_19149</name>
</gene>
<sequence>MKHFIAFFLILVSLQSAFSQEKHILEYDPCSEDVNKKTKKDFEKAYNTYLDGNLDDASKLFRELTVKEPEFATPYFLIGLIGARLSNNATIEKFFPKVLEICPNYSHPLLYYYLGLIDYTYERFDSCVVNLNKFQKLAFDDPYITNSLINEANNYLQWSSFISETKSNPVEFNPYAIQHISTKDDEFLPFISHDREKIFFTRRMYVKEEEDNSFYAKDNVVQKEIFCLSSKKEDGNYDKGFPLEEPFNSVYNEGGATLTADNRELYYTVCQPKEEYINCDIYHSTWLGEYWSDIKALGQSINTPGTWESQPCISPDGKTLYFVSNRAGGFGGLDIWYSKKQKDNSWGRPVNAGNKINTPLNEKAPFLHPDGVSFYFSSTGWKGLGGYDFFYLRLDDKDMKHPINLGYPINTEGDEVGLYVTLGNEMAYFASNNINGNSNWDIYAFDLDKRYKPKSAKILRGNVKDISDDGFAASLELTKISDKTQSVYDIDPQTGNFALVVLEDEPYLLKAKKEGFAFESKLINKEVVESNDTIKMELKALEIGEGYEIKDILFATNSYEITKESEQVIDAFIEYLNEYPKIRCTIEGYTDNIGKDEDNLILSENRAKAVAEYIMKNRIRQDRIQYKGYGAKNPVAENNTEEGRKKNRRTVFKIDSM</sequence>
<evidence type="ECO:0000313" key="5">
    <source>
        <dbReference type="EMBL" id="MPL73350.1"/>
    </source>
</evidence>
<dbReference type="InterPro" id="IPR011659">
    <property type="entry name" value="WD40"/>
</dbReference>
<dbReference type="InterPro" id="IPR006690">
    <property type="entry name" value="OMPA-like_CS"/>
</dbReference>
<name>A0A644U2S8_9ZZZZ</name>
<keyword evidence="2" id="KW-0472">Membrane</keyword>
<dbReference type="PANTHER" id="PTHR30329:SF21">
    <property type="entry name" value="LIPOPROTEIN YIAD-RELATED"/>
    <property type="match status" value="1"/>
</dbReference>
<dbReference type="PANTHER" id="PTHR30329">
    <property type="entry name" value="STATOR ELEMENT OF FLAGELLAR MOTOR COMPLEX"/>
    <property type="match status" value="1"/>
</dbReference>
<dbReference type="InterPro" id="IPR011042">
    <property type="entry name" value="6-blade_b-propeller_TolB-like"/>
</dbReference>
<evidence type="ECO:0000256" key="3">
    <source>
        <dbReference type="ARBA" id="ARBA00023237"/>
    </source>
</evidence>
<dbReference type="InterPro" id="IPR050330">
    <property type="entry name" value="Bact_OuterMem_StrucFunc"/>
</dbReference>
<dbReference type="Gene3D" id="1.25.40.10">
    <property type="entry name" value="Tetratricopeptide repeat domain"/>
    <property type="match status" value="1"/>
</dbReference>
<evidence type="ECO:0000256" key="1">
    <source>
        <dbReference type="ARBA" id="ARBA00004442"/>
    </source>
</evidence>
<keyword evidence="3" id="KW-0998">Cell outer membrane</keyword>
<dbReference type="InterPro" id="IPR006665">
    <property type="entry name" value="OmpA-like"/>
</dbReference>
<comment type="subcellular location">
    <subcellularLocation>
        <location evidence="1">Cell outer membrane</location>
    </subcellularLocation>
</comment>
<reference evidence="5" key="1">
    <citation type="submission" date="2019-08" db="EMBL/GenBank/DDBJ databases">
        <authorList>
            <person name="Kucharzyk K."/>
            <person name="Murdoch R.W."/>
            <person name="Higgins S."/>
            <person name="Loffler F."/>
        </authorList>
    </citation>
    <scope>NUCLEOTIDE SEQUENCE</scope>
</reference>